<accession>A0A918DSN4</accession>
<name>A0A918DSN4_9ACTN</name>
<protein>
    <submittedName>
        <fullName evidence="1">Uncharacterized protein</fullName>
    </submittedName>
</protein>
<organism evidence="1 2">
    <name type="scientific">Nonomuraea cavernae</name>
    <dbReference type="NCBI Taxonomy" id="2045107"/>
    <lineage>
        <taxon>Bacteria</taxon>
        <taxon>Bacillati</taxon>
        <taxon>Actinomycetota</taxon>
        <taxon>Actinomycetes</taxon>
        <taxon>Streptosporangiales</taxon>
        <taxon>Streptosporangiaceae</taxon>
        <taxon>Nonomuraea</taxon>
    </lineage>
</organism>
<dbReference type="Proteomes" id="UP000646523">
    <property type="component" value="Unassembled WGS sequence"/>
</dbReference>
<evidence type="ECO:0000313" key="1">
    <source>
        <dbReference type="EMBL" id="GGO82362.1"/>
    </source>
</evidence>
<comment type="caution">
    <text evidence="1">The sequence shown here is derived from an EMBL/GenBank/DDBJ whole genome shotgun (WGS) entry which is preliminary data.</text>
</comment>
<gene>
    <name evidence="1" type="ORF">GCM10012289_73420</name>
</gene>
<evidence type="ECO:0000313" key="2">
    <source>
        <dbReference type="Proteomes" id="UP000646523"/>
    </source>
</evidence>
<sequence>MLESLDSAGRFVSGFLAGEIDETTNPALEEDDLLMLAVLTLDRTDPGWVLARIADSGVPVCLRAQLLWPMMRTYAEGYDILHREDPHAVRHLPTPGRHSGEEDAHHA</sequence>
<reference evidence="1" key="1">
    <citation type="journal article" date="2014" name="Int. J. Syst. Evol. Microbiol.">
        <title>Complete genome sequence of Corynebacterium casei LMG S-19264T (=DSM 44701T), isolated from a smear-ripened cheese.</title>
        <authorList>
            <consortium name="US DOE Joint Genome Institute (JGI-PGF)"/>
            <person name="Walter F."/>
            <person name="Albersmeier A."/>
            <person name="Kalinowski J."/>
            <person name="Ruckert C."/>
        </authorList>
    </citation>
    <scope>NUCLEOTIDE SEQUENCE</scope>
    <source>
        <strain evidence="1">CGMCC 4.7368</strain>
    </source>
</reference>
<reference evidence="1" key="2">
    <citation type="submission" date="2020-09" db="EMBL/GenBank/DDBJ databases">
        <authorList>
            <person name="Sun Q."/>
            <person name="Zhou Y."/>
        </authorList>
    </citation>
    <scope>NUCLEOTIDE SEQUENCE</scope>
    <source>
        <strain evidence="1">CGMCC 4.7368</strain>
    </source>
</reference>
<dbReference type="EMBL" id="BMNH01000042">
    <property type="protein sequence ID" value="GGO82362.1"/>
    <property type="molecule type" value="Genomic_DNA"/>
</dbReference>
<keyword evidence="2" id="KW-1185">Reference proteome</keyword>
<dbReference type="AlphaFoldDB" id="A0A918DSN4"/>
<proteinExistence type="predicted"/>